<protein>
    <submittedName>
        <fullName evidence="2">Uncharacterized protein</fullName>
    </submittedName>
</protein>
<dbReference type="Proteomes" id="UP000249605">
    <property type="component" value="Plasmid unnamed2"/>
</dbReference>
<name>A0A2U9SAU9_9PROT</name>
<feature type="transmembrane region" description="Helical" evidence="1">
    <location>
        <begin position="45"/>
        <end position="63"/>
    </location>
</feature>
<feature type="transmembrane region" description="Helical" evidence="1">
    <location>
        <begin position="128"/>
        <end position="148"/>
    </location>
</feature>
<keyword evidence="2" id="KW-0614">Plasmid</keyword>
<evidence type="ECO:0000256" key="1">
    <source>
        <dbReference type="SAM" id="Phobius"/>
    </source>
</evidence>
<proteinExistence type="predicted"/>
<geneLocation type="plasmid" evidence="2 3">
    <name>unnamed2</name>
</geneLocation>
<dbReference type="AlphaFoldDB" id="A0A2U9SAU9"/>
<feature type="transmembrane region" description="Helical" evidence="1">
    <location>
        <begin position="12"/>
        <end position="33"/>
    </location>
</feature>
<keyword evidence="1" id="KW-0472">Membrane</keyword>
<dbReference type="RefSeq" id="WP_111069344.1">
    <property type="nucleotide sequence ID" value="NZ_CP029832.1"/>
</dbReference>
<accession>A0A2U9SAU9</accession>
<keyword evidence="3" id="KW-1185">Reference proteome</keyword>
<keyword evidence="1" id="KW-1133">Transmembrane helix</keyword>
<sequence>MVMLTEQFLIDYLLITAGLFTVASCVLGGLFLGTVYQQRKMWLRLLLWGLPATLLTTAPWSLLLPMQTALLIGAATAAAMIGGLFLMPCRISRPERGWPGLIADGLSGIGRTMLMLAPAVVIGEAPNWVLWLSLSALVPSLYCAIVHFRDVGGHGGGSPADDSIVWGGTQGAVMAGVPALLMVL</sequence>
<feature type="transmembrane region" description="Helical" evidence="1">
    <location>
        <begin position="69"/>
        <end position="89"/>
    </location>
</feature>
<organism evidence="2 3">
    <name type="scientific">Azospirillum ramasamyi</name>
    <dbReference type="NCBI Taxonomy" id="682998"/>
    <lineage>
        <taxon>Bacteria</taxon>
        <taxon>Pseudomonadati</taxon>
        <taxon>Pseudomonadota</taxon>
        <taxon>Alphaproteobacteria</taxon>
        <taxon>Rhodospirillales</taxon>
        <taxon>Azospirillaceae</taxon>
        <taxon>Azospirillum</taxon>
    </lineage>
</organism>
<evidence type="ECO:0000313" key="2">
    <source>
        <dbReference type="EMBL" id="AWU96604.1"/>
    </source>
</evidence>
<keyword evidence="1" id="KW-0812">Transmembrane</keyword>
<dbReference type="OrthoDB" id="7304727at2"/>
<dbReference type="KEGG" id="azm:DM194_20045"/>
<evidence type="ECO:0000313" key="3">
    <source>
        <dbReference type="Proteomes" id="UP000249605"/>
    </source>
</evidence>
<reference evidence="2 3" key="1">
    <citation type="submission" date="2018-06" db="EMBL/GenBank/DDBJ databases">
        <title>Complete genome sequencing of Azospirillum sp. M2T2B2.</title>
        <authorList>
            <person name="Heo J."/>
            <person name="Kim S.-J."/>
            <person name="Kwon S.-W."/>
            <person name="Anandham R."/>
        </authorList>
    </citation>
    <scope>NUCLEOTIDE SEQUENCE [LARGE SCALE GENOMIC DNA]</scope>
    <source>
        <strain evidence="2 3">M2T2B2</strain>
        <plasmid evidence="2 3">unnamed2</plasmid>
    </source>
</reference>
<gene>
    <name evidence="2" type="ORF">DM194_20045</name>
</gene>
<dbReference type="EMBL" id="CP029832">
    <property type="protein sequence ID" value="AWU96604.1"/>
    <property type="molecule type" value="Genomic_DNA"/>
</dbReference>